<gene>
    <name evidence="7" type="ORF">KUCA_T00005983001</name>
</gene>
<feature type="region of interest" description="Disordered" evidence="5">
    <location>
        <begin position="422"/>
        <end position="476"/>
    </location>
</feature>
<dbReference type="GeneID" id="34523356"/>
<dbReference type="EMBL" id="HG793131">
    <property type="protein sequence ID" value="CDK29988.1"/>
    <property type="molecule type" value="Genomic_DNA"/>
</dbReference>
<feature type="compositionally biased region" description="Basic and acidic residues" evidence="5">
    <location>
        <begin position="1003"/>
        <end position="1028"/>
    </location>
</feature>
<dbReference type="RefSeq" id="XP_022461968.1">
    <property type="nucleotide sequence ID" value="XM_022604607.1"/>
</dbReference>
<evidence type="ECO:0000256" key="1">
    <source>
        <dbReference type="ARBA" id="ARBA00004123"/>
    </source>
</evidence>
<dbReference type="InterPro" id="IPR039462">
    <property type="entry name" value="Nup159/Nup146_N"/>
</dbReference>
<feature type="compositionally biased region" description="Polar residues" evidence="5">
    <location>
        <begin position="532"/>
        <end position="550"/>
    </location>
</feature>
<dbReference type="HOGENOM" id="CLU_268629_0_0_1"/>
<accession>W6MTZ0</accession>
<feature type="compositionally biased region" description="Basic and acidic residues" evidence="5">
    <location>
        <begin position="966"/>
        <end position="977"/>
    </location>
</feature>
<sequence>MAVEELEELVTEDFGFRKVGSGIRLLSGISDGSTLKHNTLNFLAWDNTTGKYAAYNQTELITGDISKLVEKLGADSTEVEDQNVISTSGKKITSISYTADGSKLIASSGDELLFLSAGETNLQSIRKFDHGVESFQNAPWYGHMTAVLLENGDLHIVNLDQTDTKLIGSSVLSFSWSSFESNSILAGLKNGQLQLVNTENFSERVLNAPVGLAIDPSFPISISSVSAGSWLTFYGDVERDEDERPDYAGVMLTIDGDTLTWKESSLICSPYGIIERKPTIYSVSLHKWLEDFPFLNVVAGALSTDIAIVSPNEIISQLNDGDRAQLPIDEDTGDDDTPLGIALDLTATEDVIAPVVGVERSPPLPRIWVLTQRGELVAWELFYKKGLSTGSVKLDTILGFEAERSQHAKKFTSFEISGKIAESETKPETKAEPISSSKPDSIFKSSPTANPFASSKSPFEVSKSTSDSPFSSVKPLETKTPAFGSSTFGSTATAFGSSTFGQSSTSAFGGSGNSKPAFSFQSGTSGFGKVAQESSPFASLNKTSGETSSPFGGLAAKKTSPPGEKASPFGSLVASKSKETFSEEKSTTPAPAFGGSSIGKSAFGQSSFGNPAAGQNAFGSSAFGKPTFGTTGETESKPSPFGSSAFGKPGFGASSPAPTAPTASNAATPGQTAFGQTSFGSSTFGKSTFGTSSPTLSSTQTAFGSSTFGQSSFGTSLSTAPAASMKSGFGAFASKSVFGNLSAGLNEPVKSASPFETLGSTSKSPFETLGSKSTPLFSTPANTTAQKDTEDSSSEESEQDELEELANDEQDPSVTNNESELSFGNVDLNEPAEGDSLFDETGDDSEVPESLVNLSADTSQPGSEFSRIESEGEEDEAEASTLDEERTLGSSGDEVSFEEDSAAPETSFFRDDSAVVDNSVGDVAAEQNEPVPEDNEQLNPHEPEQLEPTEITKNLFEATPDYGTEESPKVSETKASSDDPEPALASTEAKVPEAAKSSSEGLESGKEQAETAEKESPDVQDTKPEPNKIQEGVQKPQDSFKSKLDNGIGTKYPEATSKPLHPDQSVDKKAEETENVRSGKSSDDWTVGVINSPVEKPMEPLPYLQLRQVVYPTLDEDPDFEEVERLYYDTESEFLVLEKNVSNIGKFIKSHTALDQEYEETSLDRPELWKLDDASTVSQIADSIQSQLKEHLEEKQQVLERVSNVKAQSTTSSQYSLKLSQDLALLNSQFTDKTSIKKKLPLDIRQATIRNAIREKLASAQDSKRELESKILLIKCLVYRDSIQGPKDFEHVLIALDATLRKHISEIKALKELRGSVEKLKVSDRPPVSDLTKSMLRLSMDKLNTGIITKQELRETLGLRKLKPIEISFE</sequence>
<feature type="compositionally biased region" description="Basic and acidic residues" evidence="5">
    <location>
        <begin position="1060"/>
        <end position="1083"/>
    </location>
</feature>
<evidence type="ECO:0000259" key="6">
    <source>
        <dbReference type="Pfam" id="PF16755"/>
    </source>
</evidence>
<feature type="region of interest" description="Disordered" evidence="5">
    <location>
        <begin position="502"/>
        <end position="679"/>
    </location>
</feature>
<organism evidence="7 8">
    <name type="scientific">Kuraishia capsulata CBS 1993</name>
    <dbReference type="NCBI Taxonomy" id="1382522"/>
    <lineage>
        <taxon>Eukaryota</taxon>
        <taxon>Fungi</taxon>
        <taxon>Dikarya</taxon>
        <taxon>Ascomycota</taxon>
        <taxon>Saccharomycotina</taxon>
        <taxon>Pichiomycetes</taxon>
        <taxon>Pichiales</taxon>
        <taxon>Pichiaceae</taxon>
        <taxon>Kuraishia</taxon>
    </lineage>
</organism>
<feature type="compositionally biased region" description="Basic and acidic residues" evidence="5">
    <location>
        <begin position="422"/>
        <end position="431"/>
    </location>
</feature>
<feature type="compositionally biased region" description="Acidic residues" evidence="5">
    <location>
        <begin position="830"/>
        <end position="847"/>
    </location>
</feature>
<evidence type="ECO:0000256" key="4">
    <source>
        <dbReference type="SAM" id="Coils"/>
    </source>
</evidence>
<evidence type="ECO:0000313" key="7">
    <source>
        <dbReference type="EMBL" id="CDK29988.1"/>
    </source>
</evidence>
<dbReference type="Gene3D" id="2.130.10.10">
    <property type="entry name" value="YVTN repeat-like/Quinoprotein amine dehydrogenase"/>
    <property type="match status" value="1"/>
</dbReference>
<evidence type="ECO:0000256" key="3">
    <source>
        <dbReference type="ARBA" id="ARBA00023242"/>
    </source>
</evidence>
<protein>
    <recommendedName>
        <fullName evidence="6">Nucleoporin Nup159/Nup146 N-terminal domain-containing protein</fullName>
    </recommendedName>
</protein>
<feature type="compositionally biased region" description="Low complexity" evidence="5">
    <location>
        <begin position="653"/>
        <end position="679"/>
    </location>
</feature>
<evidence type="ECO:0000256" key="5">
    <source>
        <dbReference type="SAM" id="MobiDB-lite"/>
    </source>
</evidence>
<feature type="compositionally biased region" description="Polar residues" evidence="5">
    <location>
        <begin position="448"/>
        <end position="471"/>
    </location>
</feature>
<feature type="coiled-coil region" evidence="4">
    <location>
        <begin position="1181"/>
        <end position="1208"/>
    </location>
</feature>
<dbReference type="OrthoDB" id="248320at2759"/>
<keyword evidence="3" id="KW-0539">Nucleus</keyword>
<evidence type="ECO:0000256" key="2">
    <source>
        <dbReference type="ARBA" id="ARBA00022448"/>
    </source>
</evidence>
<feature type="compositionally biased region" description="Acidic residues" evidence="5">
    <location>
        <begin position="791"/>
        <end position="811"/>
    </location>
</feature>
<dbReference type="GO" id="GO:0005634">
    <property type="term" value="C:nucleus"/>
    <property type="evidence" value="ECO:0007669"/>
    <property type="project" value="UniProtKB-SubCell"/>
</dbReference>
<feature type="domain" description="Nucleoporin Nup159/Nup146 N-terminal" evidence="6">
    <location>
        <begin position="39"/>
        <end position="376"/>
    </location>
</feature>
<dbReference type="Pfam" id="PF16755">
    <property type="entry name" value="Beta-prop_NUP159_NUP214"/>
    <property type="match status" value="1"/>
</dbReference>
<feature type="compositionally biased region" description="Acidic residues" evidence="5">
    <location>
        <begin position="871"/>
        <end position="882"/>
    </location>
</feature>
<feature type="compositionally biased region" description="Polar residues" evidence="5">
    <location>
        <begin position="812"/>
        <end position="822"/>
    </location>
</feature>
<feature type="region of interest" description="Disordered" evidence="5">
    <location>
        <begin position="743"/>
        <end position="1088"/>
    </location>
</feature>
<feature type="compositionally biased region" description="Polar residues" evidence="5">
    <location>
        <begin position="513"/>
        <end position="524"/>
    </location>
</feature>
<reference evidence="7" key="2">
    <citation type="submission" date="2014-02" db="EMBL/GenBank/DDBJ databases">
        <title>Complete DNA sequence of /Kuraishia capsulata/ illustrates novel genomic features among budding yeasts (/Saccharomycotina/).</title>
        <authorList>
            <person name="Morales L."/>
            <person name="Noel B."/>
            <person name="Porcel B."/>
            <person name="Marcet-Houben M."/>
            <person name="Hullo M-F."/>
            <person name="Sacerdot C."/>
            <person name="Tekaia F."/>
            <person name="Leh-Louis V."/>
            <person name="Despons L."/>
            <person name="Khanna V."/>
            <person name="Aury J-M."/>
            <person name="Barbe V."/>
            <person name="Couloux A."/>
            <person name="Labadie K."/>
            <person name="Pelletier E."/>
            <person name="Souciet J-L."/>
            <person name="Boekhout T."/>
            <person name="Gabaldon T."/>
            <person name="Wincker P."/>
            <person name="Dujon B."/>
        </authorList>
    </citation>
    <scope>NUCLEOTIDE SEQUENCE</scope>
    <source>
        <strain evidence="7">CBS 1993</strain>
    </source>
</reference>
<evidence type="ECO:0000313" key="8">
    <source>
        <dbReference type="Proteomes" id="UP000019384"/>
    </source>
</evidence>
<keyword evidence="8" id="KW-1185">Reference proteome</keyword>
<feature type="compositionally biased region" description="Basic and acidic residues" evidence="5">
    <location>
        <begin position="576"/>
        <end position="586"/>
    </location>
</feature>
<name>W6MTZ0_9ASCO</name>
<keyword evidence="2" id="KW-0813">Transport</keyword>
<feature type="compositionally biased region" description="Polar residues" evidence="5">
    <location>
        <begin position="852"/>
        <end position="862"/>
    </location>
</feature>
<reference evidence="7" key="1">
    <citation type="submission" date="2013-12" db="EMBL/GenBank/DDBJ databases">
        <authorList>
            <person name="Genoscope - CEA"/>
        </authorList>
    </citation>
    <scope>NUCLEOTIDE SEQUENCE</scope>
    <source>
        <strain evidence="7">CBS 1993</strain>
    </source>
</reference>
<comment type="subcellular location">
    <subcellularLocation>
        <location evidence="1">Nucleus</location>
    </subcellularLocation>
</comment>
<feature type="compositionally biased region" description="Polar residues" evidence="5">
    <location>
        <begin position="758"/>
        <end position="786"/>
    </location>
</feature>
<dbReference type="InterPro" id="IPR015943">
    <property type="entry name" value="WD40/YVTN_repeat-like_dom_sf"/>
</dbReference>
<proteinExistence type="predicted"/>
<keyword evidence="4" id="KW-0175">Coiled coil</keyword>
<dbReference type="Proteomes" id="UP000019384">
    <property type="component" value="Unassembled WGS sequence"/>
</dbReference>
<dbReference type="STRING" id="1382522.W6MTZ0"/>
<feature type="compositionally biased region" description="Low complexity" evidence="5">
    <location>
        <begin position="433"/>
        <end position="447"/>
    </location>
</feature>
<dbReference type="SUPFAM" id="SSF117289">
    <property type="entry name" value="Nucleoporin domain"/>
    <property type="match status" value="1"/>
</dbReference>